<gene>
    <name evidence="7" type="primary">LOC103715149</name>
</gene>
<evidence type="ECO:0000256" key="1">
    <source>
        <dbReference type="ARBA" id="ARBA00022723"/>
    </source>
</evidence>
<keyword evidence="1" id="KW-0479">Metal-binding</keyword>
<keyword evidence="6" id="KW-1185">Reference proteome</keyword>
<reference evidence="6" key="1">
    <citation type="journal article" date="2019" name="Nat. Commun.">
        <title>Genome-wide association mapping of date palm fruit traits.</title>
        <authorList>
            <person name="Hazzouri K.M."/>
            <person name="Gros-Balthazard M."/>
            <person name="Flowers J.M."/>
            <person name="Copetti D."/>
            <person name="Lemansour A."/>
            <person name="Lebrun M."/>
            <person name="Masmoudi K."/>
            <person name="Ferrand S."/>
            <person name="Dhar M.I."/>
            <person name="Fresquez Z.A."/>
            <person name="Rosas U."/>
            <person name="Zhang J."/>
            <person name="Talag J."/>
            <person name="Lee S."/>
            <person name="Kudrna D."/>
            <person name="Powell R.F."/>
            <person name="Leitch I.J."/>
            <person name="Krueger R.R."/>
            <person name="Wing R.A."/>
            <person name="Amiri K.M.A."/>
            <person name="Purugganan M.D."/>
        </authorList>
    </citation>
    <scope>NUCLEOTIDE SEQUENCE [LARGE SCALE GENOMIC DNA]</scope>
    <source>
        <strain evidence="6">cv. Khalas</strain>
    </source>
</reference>
<dbReference type="RefSeq" id="XP_008800908.2">
    <property type="nucleotide sequence ID" value="XM_008802686.4"/>
</dbReference>
<proteinExistence type="predicted"/>
<dbReference type="SUPFAM" id="SSF57716">
    <property type="entry name" value="Glucocorticoid receptor-like (DNA-binding domain)"/>
    <property type="match status" value="1"/>
</dbReference>
<name>A0A8B7CK86_PHODC</name>
<feature type="domain" description="GATA-type" evidence="5">
    <location>
        <begin position="66"/>
        <end position="102"/>
    </location>
</feature>
<evidence type="ECO:0000313" key="7">
    <source>
        <dbReference type="RefSeq" id="XP_008800908.2"/>
    </source>
</evidence>
<dbReference type="SMART" id="SM00401">
    <property type="entry name" value="ZnF_GATA"/>
    <property type="match status" value="1"/>
</dbReference>
<dbReference type="GO" id="GO:0006355">
    <property type="term" value="P:regulation of DNA-templated transcription"/>
    <property type="evidence" value="ECO:0007669"/>
    <property type="project" value="InterPro"/>
</dbReference>
<keyword evidence="3" id="KW-0862">Zinc</keyword>
<dbReference type="PANTHER" id="PTHR47255:SF4">
    <property type="entry name" value="GATA ZINC FINGER DOMAIN-CONTAINING PROTEIN 12"/>
    <property type="match status" value="1"/>
</dbReference>
<reference evidence="7" key="2">
    <citation type="submission" date="2025-08" db="UniProtKB">
        <authorList>
            <consortium name="RefSeq"/>
        </authorList>
    </citation>
    <scope>IDENTIFICATION</scope>
    <source>
        <tissue evidence="7">Young leaves</tissue>
    </source>
</reference>
<dbReference type="InterPro" id="IPR052138">
    <property type="entry name" value="GATA_ZnFinger_Domain"/>
</dbReference>
<evidence type="ECO:0000256" key="2">
    <source>
        <dbReference type="ARBA" id="ARBA00022771"/>
    </source>
</evidence>
<dbReference type="GO" id="GO:0008270">
    <property type="term" value="F:zinc ion binding"/>
    <property type="evidence" value="ECO:0007669"/>
    <property type="project" value="UniProtKB-KW"/>
</dbReference>
<sequence>MISAALAKASFPNWGSRCDCRHHGPRATVIDGYDCMVVMKPYARRRRGEEPKEKSAAGVEAAMGSPDSSRVCADCRTSKTPLWRSGPSGPKSLCNACGIRYRKRRRKAEINGEAGAEKQQKTTTATTTTMKGKNENAMDPLEVVGEEELRRRQKEKQEKMLLLLLERQKQRRRELKAAAMGAARSGAVAGKEEAEAALLLLSLSSSGIFVHP</sequence>
<evidence type="ECO:0000259" key="5">
    <source>
        <dbReference type="PROSITE" id="PS50114"/>
    </source>
</evidence>
<dbReference type="GO" id="GO:0043565">
    <property type="term" value="F:sequence-specific DNA binding"/>
    <property type="evidence" value="ECO:0007669"/>
    <property type="project" value="InterPro"/>
</dbReference>
<dbReference type="InterPro" id="IPR013088">
    <property type="entry name" value="Znf_NHR/GATA"/>
</dbReference>
<accession>A0A8B7CK86</accession>
<dbReference type="Pfam" id="PF00320">
    <property type="entry name" value="GATA"/>
    <property type="match status" value="1"/>
</dbReference>
<dbReference type="KEGG" id="pda:103715149"/>
<dbReference type="AlphaFoldDB" id="A0A8B7CK86"/>
<organism evidence="6 7">
    <name type="scientific">Phoenix dactylifera</name>
    <name type="common">Date palm</name>
    <dbReference type="NCBI Taxonomy" id="42345"/>
    <lineage>
        <taxon>Eukaryota</taxon>
        <taxon>Viridiplantae</taxon>
        <taxon>Streptophyta</taxon>
        <taxon>Embryophyta</taxon>
        <taxon>Tracheophyta</taxon>
        <taxon>Spermatophyta</taxon>
        <taxon>Magnoliopsida</taxon>
        <taxon>Liliopsida</taxon>
        <taxon>Arecaceae</taxon>
        <taxon>Coryphoideae</taxon>
        <taxon>Phoeniceae</taxon>
        <taxon>Phoenix</taxon>
    </lineage>
</organism>
<dbReference type="Gene3D" id="3.30.50.10">
    <property type="entry name" value="Erythroid Transcription Factor GATA-1, subunit A"/>
    <property type="match status" value="1"/>
</dbReference>
<dbReference type="PANTHER" id="PTHR47255">
    <property type="entry name" value="GATA TRANSCRIPTION FACTOR 22-RELATED"/>
    <property type="match status" value="1"/>
</dbReference>
<dbReference type="InterPro" id="IPR000679">
    <property type="entry name" value="Znf_GATA"/>
</dbReference>
<evidence type="ECO:0000256" key="3">
    <source>
        <dbReference type="ARBA" id="ARBA00022833"/>
    </source>
</evidence>
<dbReference type="PROSITE" id="PS00344">
    <property type="entry name" value="GATA_ZN_FINGER_1"/>
    <property type="match status" value="1"/>
</dbReference>
<dbReference type="CDD" id="cd00202">
    <property type="entry name" value="ZnF_GATA"/>
    <property type="match status" value="1"/>
</dbReference>
<dbReference type="PROSITE" id="PS50114">
    <property type="entry name" value="GATA_ZN_FINGER_2"/>
    <property type="match status" value="1"/>
</dbReference>
<evidence type="ECO:0000256" key="4">
    <source>
        <dbReference type="PROSITE-ProRule" id="PRU00094"/>
    </source>
</evidence>
<dbReference type="OrthoDB" id="2162994at2759"/>
<dbReference type="GeneID" id="103715149"/>
<protein>
    <submittedName>
        <fullName evidence="7">GATA transcription factor 16-like</fullName>
    </submittedName>
</protein>
<keyword evidence="2 4" id="KW-0863">Zinc-finger</keyword>
<dbReference type="Proteomes" id="UP000228380">
    <property type="component" value="Chromosome 11"/>
</dbReference>
<evidence type="ECO:0000313" key="6">
    <source>
        <dbReference type="Proteomes" id="UP000228380"/>
    </source>
</evidence>